<name>A0A1M6SA05_PARC5</name>
<dbReference type="InterPro" id="IPR004437">
    <property type="entry name" value="ParB/RepB/Spo0J"/>
</dbReference>
<evidence type="ECO:0000256" key="1">
    <source>
        <dbReference type="ARBA" id="ARBA00006295"/>
    </source>
</evidence>
<dbReference type="Pfam" id="PF02195">
    <property type="entry name" value="ParB_N"/>
    <property type="match status" value="1"/>
</dbReference>
<gene>
    <name evidence="3" type="ORF">SAMN02745912_03232</name>
</gene>
<dbReference type="SUPFAM" id="SSF110849">
    <property type="entry name" value="ParB/Sulfiredoxin"/>
    <property type="match status" value="1"/>
</dbReference>
<dbReference type="CDD" id="cd16408">
    <property type="entry name" value="ParB_N_like"/>
    <property type="match status" value="1"/>
</dbReference>
<keyword evidence="4" id="KW-1185">Reference proteome</keyword>
<dbReference type="GO" id="GO:0007059">
    <property type="term" value="P:chromosome segregation"/>
    <property type="evidence" value="ECO:0007669"/>
    <property type="project" value="TreeGrafter"/>
</dbReference>
<dbReference type="RefSeq" id="WP_073152420.1">
    <property type="nucleotide sequence ID" value="NZ_FRAG01000057.1"/>
</dbReference>
<dbReference type="InterPro" id="IPR050336">
    <property type="entry name" value="Chromosome_partition/occlusion"/>
</dbReference>
<dbReference type="Gene3D" id="1.10.10.2830">
    <property type="match status" value="1"/>
</dbReference>
<dbReference type="PANTHER" id="PTHR33375:SF1">
    <property type="entry name" value="CHROMOSOME-PARTITIONING PROTEIN PARB-RELATED"/>
    <property type="match status" value="1"/>
</dbReference>
<protein>
    <submittedName>
        <fullName evidence="3">Chromosome partitioning protein, ParB family</fullName>
    </submittedName>
</protein>
<dbReference type="AlphaFoldDB" id="A0A1M6SA05"/>
<comment type="similarity">
    <text evidence="1">Belongs to the ParB family.</text>
</comment>
<accession>A0A1M6SA05</accession>
<dbReference type="EMBL" id="FRAG01000057">
    <property type="protein sequence ID" value="SHK41368.1"/>
    <property type="molecule type" value="Genomic_DNA"/>
</dbReference>
<dbReference type="PANTHER" id="PTHR33375">
    <property type="entry name" value="CHROMOSOME-PARTITIONING PROTEIN PARB-RELATED"/>
    <property type="match status" value="1"/>
</dbReference>
<feature type="domain" description="ParB-like N-terminal" evidence="2">
    <location>
        <begin position="26"/>
        <end position="117"/>
    </location>
</feature>
<evidence type="ECO:0000313" key="3">
    <source>
        <dbReference type="EMBL" id="SHK41368.1"/>
    </source>
</evidence>
<dbReference type="InterPro" id="IPR003115">
    <property type="entry name" value="ParB_N"/>
</dbReference>
<dbReference type="SUPFAM" id="SSF109709">
    <property type="entry name" value="KorB DNA-binding domain-like"/>
    <property type="match status" value="1"/>
</dbReference>
<sequence length="325" mass="37450">MSEKKLQSFEEIFGKIEEPTENTGVVELDINTLKPFHNHPFKIYEGKRLDDMVQSIKEMGIMLPIIVRKSENETYEILSGHNRVNAARLAGLDKVPVVIKDNLTDDEAMLIVTETNLMQRSFSDMLPSERAKALKAHHDALSQQGVRTDLINEIKNLVNADKIEDFETSSQVAKKLTSLEKVGQNYDLSKDTVARYIRLNYLIDELLKKVDDGEIAFIPAVSISYLNENEQGLVHEITNENNYKVDLKKAELLKTYSKLGKLNPETIERILSGEIDQKKKKKKASVFKLKRELIYRFFDENQKPKEIEEIIEKALEMYFDQNKEV</sequence>
<proteinExistence type="inferred from homology"/>
<dbReference type="SMART" id="SM00470">
    <property type="entry name" value="ParB"/>
    <property type="match status" value="1"/>
</dbReference>
<evidence type="ECO:0000313" key="4">
    <source>
        <dbReference type="Proteomes" id="UP000184465"/>
    </source>
</evidence>
<dbReference type="InterPro" id="IPR036086">
    <property type="entry name" value="ParB/Sulfiredoxin_sf"/>
</dbReference>
<dbReference type="NCBIfam" id="TIGR00180">
    <property type="entry name" value="parB_part"/>
    <property type="match status" value="1"/>
</dbReference>
<organism evidence="3 4">
    <name type="scientific">Paramaledivibacter caminithermalis (strain DSM 15212 / CIP 107654 / DViRD3)</name>
    <name type="common">Clostridium caminithermale</name>
    <dbReference type="NCBI Taxonomy" id="1121301"/>
    <lineage>
        <taxon>Bacteria</taxon>
        <taxon>Bacillati</taxon>
        <taxon>Bacillota</taxon>
        <taxon>Clostridia</taxon>
        <taxon>Peptostreptococcales</taxon>
        <taxon>Caminicellaceae</taxon>
        <taxon>Paramaledivibacter</taxon>
    </lineage>
</organism>
<dbReference type="OrthoDB" id="1662300at2"/>
<dbReference type="GO" id="GO:0003677">
    <property type="term" value="F:DNA binding"/>
    <property type="evidence" value="ECO:0007669"/>
    <property type="project" value="InterPro"/>
</dbReference>
<dbReference type="Gene3D" id="3.90.1530.30">
    <property type="match status" value="1"/>
</dbReference>
<dbReference type="GO" id="GO:0005694">
    <property type="term" value="C:chromosome"/>
    <property type="evidence" value="ECO:0007669"/>
    <property type="project" value="TreeGrafter"/>
</dbReference>
<dbReference type="Proteomes" id="UP000184465">
    <property type="component" value="Unassembled WGS sequence"/>
</dbReference>
<reference evidence="3 4" key="1">
    <citation type="submission" date="2016-11" db="EMBL/GenBank/DDBJ databases">
        <authorList>
            <person name="Jaros S."/>
            <person name="Januszkiewicz K."/>
            <person name="Wedrychowicz H."/>
        </authorList>
    </citation>
    <scope>NUCLEOTIDE SEQUENCE [LARGE SCALE GENOMIC DNA]</scope>
    <source>
        <strain evidence="3 4">DSM 15212</strain>
    </source>
</reference>
<evidence type="ECO:0000259" key="2">
    <source>
        <dbReference type="SMART" id="SM00470"/>
    </source>
</evidence>
<dbReference type="STRING" id="1121301.SAMN02745912_03232"/>